<evidence type="ECO:0000313" key="2">
    <source>
        <dbReference type="EMBL" id="SAL97995.1"/>
    </source>
</evidence>
<accession>A0A168M5Q8</accession>
<dbReference type="OrthoDB" id="122464at2759"/>
<gene>
    <name evidence="2" type="primary">ABSGL_03522.1 scaffold 4609</name>
</gene>
<feature type="compositionally biased region" description="Basic and acidic residues" evidence="1">
    <location>
        <begin position="28"/>
        <end position="41"/>
    </location>
</feature>
<dbReference type="PANTHER" id="PTHR15967:SF0">
    <property type="entry name" value="E2F-ASSOCIATED PHOSPHOPROTEIN"/>
    <property type="match status" value="1"/>
</dbReference>
<dbReference type="InParanoid" id="A0A168M5Q8"/>
<proteinExistence type="predicted"/>
<dbReference type="GO" id="GO:0005634">
    <property type="term" value="C:nucleus"/>
    <property type="evidence" value="ECO:0007669"/>
    <property type="project" value="TreeGrafter"/>
</dbReference>
<reference evidence="2" key="1">
    <citation type="submission" date="2016-04" db="EMBL/GenBank/DDBJ databases">
        <authorList>
            <person name="Evans L.H."/>
            <person name="Alamgir A."/>
            <person name="Owens N."/>
            <person name="Weber N.D."/>
            <person name="Virtaneva K."/>
            <person name="Barbian K."/>
            <person name="Babar A."/>
            <person name="Rosenke K."/>
        </authorList>
    </citation>
    <scope>NUCLEOTIDE SEQUENCE [LARGE SCALE GENOMIC DNA]</scope>
    <source>
        <strain evidence="2">CBS 101.48</strain>
    </source>
</reference>
<feature type="region of interest" description="Disordered" evidence="1">
    <location>
        <begin position="1"/>
        <end position="41"/>
    </location>
</feature>
<protein>
    <recommendedName>
        <fullName evidence="4">E2F-associated phosphoprotein</fullName>
    </recommendedName>
</protein>
<keyword evidence="3" id="KW-1185">Reference proteome</keyword>
<dbReference type="AlphaFoldDB" id="A0A168M5Q8"/>
<sequence>MNQQDKYYDTVYFDSDDDNDNPSTSHQSKQDPERHERLTNDHLLYDPLGDEKDEAWVAEQITKTAPKSLQKDQQARTDALLSCPMCFSPLCYSCQRHESYSHQFRAMFVTNCQVNKKERYRYDAKDDAPAEGYYVVKCETCDTHVAMMDEEEVYHFFNVIAN</sequence>
<organism evidence="2">
    <name type="scientific">Absidia glauca</name>
    <name type="common">Pin mould</name>
    <dbReference type="NCBI Taxonomy" id="4829"/>
    <lineage>
        <taxon>Eukaryota</taxon>
        <taxon>Fungi</taxon>
        <taxon>Fungi incertae sedis</taxon>
        <taxon>Mucoromycota</taxon>
        <taxon>Mucoromycotina</taxon>
        <taxon>Mucoromycetes</taxon>
        <taxon>Mucorales</taxon>
        <taxon>Cunninghamellaceae</taxon>
        <taxon>Absidia</taxon>
    </lineage>
</organism>
<name>A0A168M5Q8_ABSGL</name>
<dbReference type="PANTHER" id="PTHR15967">
    <property type="entry name" value="E2F-ASSOCIATED PHOSPHOPROTEIN"/>
    <property type="match status" value="1"/>
</dbReference>
<dbReference type="EMBL" id="LT552047">
    <property type="protein sequence ID" value="SAL97995.1"/>
    <property type="molecule type" value="Genomic_DNA"/>
</dbReference>
<evidence type="ECO:0000256" key="1">
    <source>
        <dbReference type="SAM" id="MobiDB-lite"/>
    </source>
</evidence>
<dbReference type="OMA" id="IFVVNCK"/>
<evidence type="ECO:0000313" key="3">
    <source>
        <dbReference type="Proteomes" id="UP000078561"/>
    </source>
</evidence>
<dbReference type="InterPro" id="IPR019370">
    <property type="entry name" value="E2F-assoc_phosphoprotein"/>
</dbReference>
<dbReference type="STRING" id="4829.A0A168M5Q8"/>
<dbReference type="Proteomes" id="UP000078561">
    <property type="component" value="Unassembled WGS sequence"/>
</dbReference>
<dbReference type="Pfam" id="PF10238">
    <property type="entry name" value="Eapp_C"/>
    <property type="match status" value="2"/>
</dbReference>
<evidence type="ECO:0008006" key="4">
    <source>
        <dbReference type="Google" id="ProtNLM"/>
    </source>
</evidence>